<dbReference type="PANTHER" id="PTHR43433:SF5">
    <property type="entry name" value="AB HYDROLASE-1 DOMAIN-CONTAINING PROTEIN"/>
    <property type="match status" value="1"/>
</dbReference>
<keyword evidence="4" id="KW-1185">Reference proteome</keyword>
<dbReference type="GO" id="GO:0004806">
    <property type="term" value="F:triacylglycerol lipase activity"/>
    <property type="evidence" value="ECO:0007669"/>
    <property type="project" value="TreeGrafter"/>
</dbReference>
<dbReference type="PANTHER" id="PTHR43433">
    <property type="entry name" value="HYDROLASE, ALPHA/BETA FOLD FAMILY PROTEIN"/>
    <property type="match status" value="1"/>
</dbReference>
<dbReference type="GO" id="GO:0046503">
    <property type="term" value="P:glycerolipid catabolic process"/>
    <property type="evidence" value="ECO:0007669"/>
    <property type="project" value="TreeGrafter"/>
</dbReference>
<accession>D3F461</accession>
<dbReference type="PRINTS" id="PR00111">
    <property type="entry name" value="ABHYDROLASE"/>
</dbReference>
<dbReference type="KEGG" id="cwo:Cwoe_2007"/>
<reference evidence="3 4" key="1">
    <citation type="journal article" date="2010" name="Stand. Genomic Sci.">
        <title>Complete genome sequence of Conexibacter woesei type strain (ID131577).</title>
        <authorList>
            <person name="Pukall R."/>
            <person name="Lapidus A."/>
            <person name="Glavina Del Rio T."/>
            <person name="Copeland A."/>
            <person name="Tice H."/>
            <person name="Cheng J.-F."/>
            <person name="Lucas S."/>
            <person name="Chen F."/>
            <person name="Nolan M."/>
            <person name="Bruce D."/>
            <person name="Goodwin L."/>
            <person name="Pitluck S."/>
            <person name="Mavromatis K."/>
            <person name="Ivanova N."/>
            <person name="Ovchinnikova G."/>
            <person name="Pati A."/>
            <person name="Chen A."/>
            <person name="Palaniappan K."/>
            <person name="Land M."/>
            <person name="Hauser L."/>
            <person name="Chang Y.-J."/>
            <person name="Jeffries C.D."/>
            <person name="Chain P."/>
            <person name="Meincke L."/>
            <person name="Sims D."/>
            <person name="Brettin T."/>
            <person name="Detter J.C."/>
            <person name="Rohde M."/>
            <person name="Goeker M."/>
            <person name="Bristow J."/>
            <person name="Eisen J.A."/>
            <person name="Markowitz V."/>
            <person name="Kyrpides N.C."/>
            <person name="Klenk H.-P."/>
            <person name="Hugenholtz P."/>
        </authorList>
    </citation>
    <scope>NUCLEOTIDE SEQUENCE [LARGE SCALE GENOMIC DNA]</scope>
    <source>
        <strain evidence="4">DSM 14684 / CIP 108061 / JCM 11494 / NBRC 100937 / ID131577</strain>
    </source>
</reference>
<evidence type="ECO:0000259" key="2">
    <source>
        <dbReference type="Pfam" id="PF00561"/>
    </source>
</evidence>
<dbReference type="Pfam" id="PF00561">
    <property type="entry name" value="Abhydrolase_1"/>
    <property type="match status" value="1"/>
</dbReference>
<gene>
    <name evidence="3" type="ordered locus">Cwoe_2007</name>
</gene>
<dbReference type="RefSeq" id="WP_012933484.1">
    <property type="nucleotide sequence ID" value="NC_013739.1"/>
</dbReference>
<keyword evidence="3" id="KW-0378">Hydrolase</keyword>
<reference evidence="4" key="2">
    <citation type="submission" date="2010-01" db="EMBL/GenBank/DDBJ databases">
        <title>The complete genome of Conexibacter woesei DSM 14684.</title>
        <authorList>
            <consortium name="US DOE Joint Genome Institute (JGI-PGF)"/>
            <person name="Lucas S."/>
            <person name="Copeland A."/>
            <person name="Lapidus A."/>
            <person name="Glavina del Rio T."/>
            <person name="Dalin E."/>
            <person name="Tice H."/>
            <person name="Bruce D."/>
            <person name="Goodwin L."/>
            <person name="Pitluck S."/>
            <person name="Kyrpides N."/>
            <person name="Mavromatis K."/>
            <person name="Ivanova N."/>
            <person name="Mikhailova N."/>
            <person name="Chertkov O."/>
            <person name="Brettin T."/>
            <person name="Detter J.C."/>
            <person name="Han C."/>
            <person name="Larimer F."/>
            <person name="Land M."/>
            <person name="Hauser L."/>
            <person name="Markowitz V."/>
            <person name="Cheng J.-F."/>
            <person name="Hugenholtz P."/>
            <person name="Woyke T."/>
            <person name="Wu D."/>
            <person name="Pukall R."/>
            <person name="Steenblock K."/>
            <person name="Schneider S."/>
            <person name="Klenk H.-P."/>
            <person name="Eisen J.A."/>
        </authorList>
    </citation>
    <scope>NUCLEOTIDE SEQUENCE [LARGE SCALE GENOMIC DNA]</scope>
    <source>
        <strain evidence="4">DSM 14684 / CIP 108061 / JCM 11494 / NBRC 100937 / ID131577</strain>
    </source>
</reference>
<dbReference type="Proteomes" id="UP000008229">
    <property type="component" value="Chromosome"/>
</dbReference>
<evidence type="ECO:0000256" key="1">
    <source>
        <dbReference type="SAM" id="MobiDB-lite"/>
    </source>
</evidence>
<dbReference type="AlphaFoldDB" id="D3F461"/>
<dbReference type="OrthoDB" id="8957634at2"/>
<dbReference type="eggNOG" id="COG2267">
    <property type="taxonomic scope" value="Bacteria"/>
</dbReference>
<dbReference type="STRING" id="469383.Cwoe_2007"/>
<feature type="region of interest" description="Disordered" evidence="1">
    <location>
        <begin position="292"/>
        <end position="314"/>
    </location>
</feature>
<sequence length="314" mass="33991">MSERLYDVGRGVTLCAEGFGDPADPPLLLVMGLGMQMIRWHASFVRELTDRGLYVIRFDNRDSGRSTFMKDVPLPTLRQLATRRFDPRQYLLADMARDTVALLDALNLDRVHIAGASMGGMIAQTIAAEQPRRVRSLTSIMSNTGSRFSGQPALKTYPLLLRRAAPGRDGYIAHQVALHDAIGSPGSPADDPLFREIAECSYDRNPDPTGTPRQLAAVLASGDRTRALHRVSAPTLVIHGDADRMISISGGRATARAIPDSELVVVPGMGHDLPRGVWPEVIGALAHHVRAAERAGRAGRANDAPTRSDPARSV</sequence>
<dbReference type="InterPro" id="IPR029058">
    <property type="entry name" value="AB_hydrolase_fold"/>
</dbReference>
<name>D3F461_CONWI</name>
<dbReference type="InterPro" id="IPR000073">
    <property type="entry name" value="AB_hydrolase_1"/>
</dbReference>
<feature type="domain" description="AB hydrolase-1" evidence="2">
    <location>
        <begin position="25"/>
        <end position="272"/>
    </location>
</feature>
<dbReference type="HOGENOM" id="CLU_020336_0_1_11"/>
<protein>
    <submittedName>
        <fullName evidence="3">Alpha/beta hydrolase fold protein</fullName>
    </submittedName>
</protein>
<dbReference type="Gene3D" id="3.40.50.1820">
    <property type="entry name" value="alpha/beta hydrolase"/>
    <property type="match status" value="1"/>
</dbReference>
<dbReference type="EMBL" id="CP001854">
    <property type="protein sequence ID" value="ADB50433.1"/>
    <property type="molecule type" value="Genomic_DNA"/>
</dbReference>
<organism evidence="3 4">
    <name type="scientific">Conexibacter woesei (strain DSM 14684 / CCUG 47730 / CIP 108061 / JCM 11494 / NBRC 100937 / ID131577)</name>
    <dbReference type="NCBI Taxonomy" id="469383"/>
    <lineage>
        <taxon>Bacteria</taxon>
        <taxon>Bacillati</taxon>
        <taxon>Actinomycetota</taxon>
        <taxon>Thermoleophilia</taxon>
        <taxon>Solirubrobacterales</taxon>
        <taxon>Conexibacteraceae</taxon>
        <taxon>Conexibacter</taxon>
    </lineage>
</organism>
<evidence type="ECO:0000313" key="3">
    <source>
        <dbReference type="EMBL" id="ADB50433.1"/>
    </source>
</evidence>
<dbReference type="ESTHER" id="conwi-d3f461">
    <property type="family name" value="Aclacinomycin-methylesterase_RdmC"/>
</dbReference>
<evidence type="ECO:0000313" key="4">
    <source>
        <dbReference type="Proteomes" id="UP000008229"/>
    </source>
</evidence>
<dbReference type="SUPFAM" id="SSF53474">
    <property type="entry name" value="alpha/beta-Hydrolases"/>
    <property type="match status" value="1"/>
</dbReference>
<proteinExistence type="predicted"/>
<dbReference type="InterPro" id="IPR050471">
    <property type="entry name" value="AB_hydrolase"/>
</dbReference>